<dbReference type="PANTHER" id="PTHR30290">
    <property type="entry name" value="PERIPLASMIC BINDING COMPONENT OF ABC TRANSPORTER"/>
    <property type="match status" value="1"/>
</dbReference>
<dbReference type="EMBL" id="RHHQ01000012">
    <property type="protein sequence ID" value="RNB87144.1"/>
    <property type="molecule type" value="Genomic_DNA"/>
</dbReference>
<feature type="domain" description="Transcriptional regulator SgrR N-terminal HTH" evidence="4">
    <location>
        <begin position="78"/>
        <end position="163"/>
    </location>
</feature>
<feature type="transmembrane region" description="Helical" evidence="2">
    <location>
        <begin position="12"/>
        <end position="37"/>
    </location>
</feature>
<keyword evidence="1" id="KW-0238">DNA-binding</keyword>
<accession>A0A3M8DGH5</accession>
<dbReference type="AlphaFoldDB" id="A0A3M8DGH5"/>
<dbReference type="GO" id="GO:0003677">
    <property type="term" value="F:DNA binding"/>
    <property type="evidence" value="ECO:0007669"/>
    <property type="project" value="UniProtKB-KW"/>
</dbReference>
<dbReference type="SUPFAM" id="SSF53850">
    <property type="entry name" value="Periplasmic binding protein-like II"/>
    <property type="match status" value="1"/>
</dbReference>
<feature type="domain" description="Solute-binding protein family 5" evidence="3">
    <location>
        <begin position="239"/>
        <end position="537"/>
    </location>
</feature>
<keyword evidence="2" id="KW-1133">Transmembrane helix</keyword>
<evidence type="ECO:0000259" key="3">
    <source>
        <dbReference type="Pfam" id="PF00496"/>
    </source>
</evidence>
<name>A0A3M8DGH5_9BACL</name>
<evidence type="ECO:0008006" key="7">
    <source>
        <dbReference type="Google" id="ProtNLM"/>
    </source>
</evidence>
<dbReference type="Gene3D" id="3.10.105.10">
    <property type="entry name" value="Dipeptide-binding Protein, Domain 3"/>
    <property type="match status" value="1"/>
</dbReference>
<sequence length="672" mass="75487">MANDRSLPVAAFAAGTSIAMLVSFLSHRFAILIVATAGKRKRANIRALLSPFLIRIPEWSFPMTITLDYLALRHAFAQIADGEPVRVTLSQLAAILFCTPRNAKLLLKKMEQADWLRFVPGVGRGNPSTLTFLLPLQAVLLEVAQARLAHGQLHEAIELLDKYGTGTSAKQQFWQKLSGTFGYAVRTEDTSRIETLRFPTGRQILTLDPAEAFYAFDIHLVRQIFDTLVALDREKNVCIPRLAHSWEANHDATRWVFYLRKGIRFHNGLECTADDVVRTVQRLGHTPCSQPGEWLGRQLGTAVALDRYTVLFKLASPNWILPRFLAHPSASIIGQAAESDTGLLTGTGAFRVTKWQPFLTVLEAFDDYFAGRAQTDNVEILQLLPEQLAEWESAAPRQLMVDTGEMAQPTFADWDTKHFFHASSSILTFNRKKAGPQNDRHFREALRLILSPERMIADLGGFRDSPAHGFHYRGGEAMPQESTKVSNDDILQLIARSGYRGEELRLSTYGRHAADARWIAWQCQAYGITITVELHSWGDLRDSAIWAASDFLMFGAVIYVEQVTQIELLQSAACFIRPHLAPAVDDIIDQQIGQLLAEPCDIRREQLLLEIERLLQRENALLFLLHNTLTASYPSTVKNVRFTAEGWIDFSCIWFQPDTAKAALGEDHKPSN</sequence>
<dbReference type="InterPro" id="IPR000914">
    <property type="entry name" value="SBP_5_dom"/>
</dbReference>
<organism evidence="5 6">
    <name type="scientific">Brevibacillus fluminis</name>
    <dbReference type="NCBI Taxonomy" id="511487"/>
    <lineage>
        <taxon>Bacteria</taxon>
        <taxon>Bacillati</taxon>
        <taxon>Bacillota</taxon>
        <taxon>Bacilli</taxon>
        <taxon>Bacillales</taxon>
        <taxon>Paenibacillaceae</taxon>
        <taxon>Brevibacillus</taxon>
    </lineage>
</organism>
<evidence type="ECO:0000256" key="2">
    <source>
        <dbReference type="SAM" id="Phobius"/>
    </source>
</evidence>
<reference evidence="5 6" key="1">
    <citation type="submission" date="2018-10" db="EMBL/GenBank/DDBJ databases">
        <title>Phylogenomics of Brevibacillus.</title>
        <authorList>
            <person name="Dunlap C."/>
        </authorList>
    </citation>
    <scope>NUCLEOTIDE SEQUENCE [LARGE SCALE GENOMIC DNA]</scope>
    <source>
        <strain evidence="5 6">JCM 15716</strain>
    </source>
</reference>
<dbReference type="InterPro" id="IPR025370">
    <property type="entry name" value="SgrR_HTH_N"/>
</dbReference>
<protein>
    <recommendedName>
        <fullName evidence="7">ABC transporter substrate-binding protein</fullName>
    </recommendedName>
</protein>
<gene>
    <name evidence="5" type="ORF">EDM56_15765</name>
</gene>
<dbReference type="PANTHER" id="PTHR30290:SF72">
    <property type="entry name" value="HTH-TYPE TRANSCRIPTIONAL REGULATOR SGRR"/>
    <property type="match status" value="1"/>
</dbReference>
<dbReference type="InterPro" id="IPR039424">
    <property type="entry name" value="SBP_5"/>
</dbReference>
<evidence type="ECO:0000313" key="6">
    <source>
        <dbReference type="Proteomes" id="UP000271031"/>
    </source>
</evidence>
<dbReference type="GO" id="GO:1904680">
    <property type="term" value="F:peptide transmembrane transporter activity"/>
    <property type="evidence" value="ECO:0007669"/>
    <property type="project" value="TreeGrafter"/>
</dbReference>
<comment type="caution">
    <text evidence="5">The sequence shown here is derived from an EMBL/GenBank/DDBJ whole genome shotgun (WGS) entry which is preliminary data.</text>
</comment>
<evidence type="ECO:0000313" key="5">
    <source>
        <dbReference type="EMBL" id="RNB87144.1"/>
    </source>
</evidence>
<proteinExistence type="predicted"/>
<keyword evidence="2" id="KW-0812">Transmembrane</keyword>
<dbReference type="Pfam" id="PF12793">
    <property type="entry name" value="SgrR_N"/>
    <property type="match status" value="1"/>
</dbReference>
<keyword evidence="6" id="KW-1185">Reference proteome</keyword>
<evidence type="ECO:0000256" key="1">
    <source>
        <dbReference type="ARBA" id="ARBA00023125"/>
    </source>
</evidence>
<dbReference type="Gene3D" id="3.40.190.10">
    <property type="entry name" value="Periplasmic binding protein-like II"/>
    <property type="match status" value="1"/>
</dbReference>
<dbReference type="Pfam" id="PF00496">
    <property type="entry name" value="SBP_bac_5"/>
    <property type="match status" value="1"/>
</dbReference>
<dbReference type="Proteomes" id="UP000271031">
    <property type="component" value="Unassembled WGS sequence"/>
</dbReference>
<evidence type="ECO:0000259" key="4">
    <source>
        <dbReference type="Pfam" id="PF12793"/>
    </source>
</evidence>
<dbReference type="OrthoDB" id="5894719at2"/>
<dbReference type="GO" id="GO:0015833">
    <property type="term" value="P:peptide transport"/>
    <property type="evidence" value="ECO:0007669"/>
    <property type="project" value="TreeGrafter"/>
</dbReference>
<keyword evidence="2" id="KW-0472">Membrane</keyword>